<organism evidence="1 2">
    <name type="scientific">Luteolibacter luteus</name>
    <dbReference type="NCBI Taxonomy" id="2728835"/>
    <lineage>
        <taxon>Bacteria</taxon>
        <taxon>Pseudomonadati</taxon>
        <taxon>Verrucomicrobiota</taxon>
        <taxon>Verrucomicrobiia</taxon>
        <taxon>Verrucomicrobiales</taxon>
        <taxon>Verrucomicrobiaceae</taxon>
        <taxon>Luteolibacter</taxon>
    </lineage>
</organism>
<keyword evidence="2" id="KW-1185">Reference proteome</keyword>
<reference evidence="1 2" key="1">
    <citation type="submission" date="2020-04" db="EMBL/GenBank/DDBJ databases">
        <title>Luteolibacter sp. G-1-1-1 isolated from soil.</title>
        <authorList>
            <person name="Dahal R.H."/>
        </authorList>
    </citation>
    <scope>NUCLEOTIDE SEQUENCE [LARGE SCALE GENOMIC DNA]</scope>
    <source>
        <strain evidence="1 2">G-1-1-1</strain>
    </source>
</reference>
<protein>
    <submittedName>
        <fullName evidence="1">Uncharacterized protein</fullName>
    </submittedName>
</protein>
<evidence type="ECO:0000313" key="1">
    <source>
        <dbReference type="EMBL" id="QJE98065.1"/>
    </source>
</evidence>
<name>A0A858RMX7_9BACT</name>
<dbReference type="KEGG" id="luo:HHL09_20505"/>
<dbReference type="Proteomes" id="UP000501812">
    <property type="component" value="Chromosome"/>
</dbReference>
<dbReference type="EMBL" id="CP051774">
    <property type="protein sequence ID" value="QJE98065.1"/>
    <property type="molecule type" value="Genomic_DNA"/>
</dbReference>
<accession>A0A858RMX7</accession>
<gene>
    <name evidence="1" type="ORF">HHL09_20505</name>
</gene>
<evidence type="ECO:0000313" key="2">
    <source>
        <dbReference type="Proteomes" id="UP000501812"/>
    </source>
</evidence>
<sequence length="974" mass="103291">MNTNDRQDVVSFYHAVYGASEGYRNRIAWTGNYTSTAAGAEGTVSAAFVTDVERRVNFFRAMSGVRADIRVNSGATVNIQPGDAFQPDPATTKAAAAQRSALMIIRTYPSSAGLSHSPTSANTTAWTPAAWNANKNGNLSLGFFGPGAVDAYLKEDVMGTSSWNLDVGHRRWILFQWSSDFATGDTPGSFNSTANTVRPPSNSLYVVQKTGELDFTRDPVFAAYPGAGFFPASLNSPYWSLSYPSADFSAATVSMTNASSSPVTATVVSRRTGYGDNSIVWQVPAAAAVKAVGPDTRWNVTVSNIQGAGVPSSYSYSVTLIDPNKLQQTPVISGPSALFPAGGNYSLTGVTGADRMEVGFFLKRNSAWTEGAEDAPAPQVIDRTSGTYPLRASNPGYVKSGAKAFRLTFPSRYDPVINGVPEQILELDREILVGSGGQLNFSFRRGLMTAASKLVAEYSSDSGSTWIALADPYSGLGGTGDSVFQSASLALPANSEPIRIRFRYYLADPQSALYSHEDYPSQATGVFIDDISTTASHWLERTALASGAGLSSFRFDSTTAGATLAVGQEWFLRSRAVLGGKAFSYGPSKKVGLSGPLQLSGPVEPPVTGAAYGFVTDPAAESYRFEVTRLGSSDWKEGAEGSPLPQIIPGNATTYALYSNLSGYRSSGALSFRLALSSATDEEDSFTVDRNILPAAASALEFWMRRGAMSPTNRLHAEVSTDGGITWTSIWSLPGVTKPDKKGVKQSLSLAAYADKSIRVRFVIRKAAGGTTLKWNAKTSGVWLDEIAVTSSSTALSSKESTVSGASAAVILNSATAGHVLQAGSSLRLRLRSVSGASLGNWGPALIVSPSATAPSLPVTFDAWSALEYPGHALGFEGDLDRDGMADGFEYAFSLNPILAKAETDSLSLSTGKLMISRDLPVQRADIRYGAEWSDDLSTWSTAGVEIRIEGGKISASVAKAEGNRYLRWKIQGL</sequence>
<proteinExistence type="predicted"/>
<dbReference type="RefSeq" id="WP_169456517.1">
    <property type="nucleotide sequence ID" value="NZ_CP051774.1"/>
</dbReference>
<dbReference type="AlphaFoldDB" id="A0A858RMX7"/>